<dbReference type="Proteomes" id="UP000000702">
    <property type="component" value="Unassembled WGS sequence"/>
</dbReference>
<feature type="compositionally biased region" description="Polar residues" evidence="1">
    <location>
        <begin position="81"/>
        <end position="90"/>
    </location>
</feature>
<sequence length="668" mass="74875">MEREKLAWMSCCVVSVAFFLYIQMSSSRRSSSTRRGHSRRTSSLAVQHGKNRSPYVAGAVVSQKERSRSHVSSRHEKTIGLTATNNNISHSKLRDPSPHPQERYNGSEHGSPGHAHWLTRFGALGFTSGRSTRRPSTASLSQLKEVPKKREFGTQTSMASVERSGRADATEQTPGTDVIRAISPIKRVDKDSFSPVSQDAVLFAGGSVLFKCREQTLPFLPPLLEHGVVQELTELITAVQFPHNDPKSWLELYNFLTEIPRTVLVCTLRTKKLPEVSPPFSLLPSQERNSSVYLNRLQHEVCCLLRGDRPRYLKYGQFDFNELESAIVWRPFAAGDSRNSSFFLHCASNSSDDDNDGANGEKSVDDFTCQVKLAEDVERLLLRRRQSKMPSSSVQFPENSSLSNGSMLHKNCSTPSRAADVVHPTFEESEVAEVLRKLSKLRSQESFSLMQRNGTNYNFYLSLLSLSTMAEAMLERSAGKKKQLTRAKLAAHSSTTSSQCITPSLDSRSKQDPHKPLESVNLNVCDGALKSEQQTLSEELNILLDKASSESFSDVRDDYVISKKLFDSGRNRDRRVKNKEEDRFARVPTTSTVPSPMVNKAEHKSSALERLNTHSHMETSGDRSSLSDLNGSRHKISVYDRLYTPLKNVQKAAPPTSPWKKERFNLYA</sequence>
<feature type="compositionally biased region" description="Polar residues" evidence="1">
    <location>
        <begin position="128"/>
        <end position="142"/>
    </location>
</feature>
<accession>F9WEF2</accession>
<dbReference type="VEuPathDB" id="TriTrypDB:TcIL3000_0_06770"/>
<comment type="caution">
    <text evidence="2">The sequence shown here is derived from an EMBL/GenBank/DDBJ whole genome shotgun (WGS) entry which is preliminary data.</text>
</comment>
<dbReference type="OMA" id="HETAPAN"/>
<feature type="compositionally biased region" description="Basic and acidic residues" evidence="1">
    <location>
        <begin position="92"/>
        <end position="106"/>
    </location>
</feature>
<feature type="region of interest" description="Disordered" evidence="1">
    <location>
        <begin position="611"/>
        <end position="630"/>
    </location>
</feature>
<feature type="compositionally biased region" description="Polar residues" evidence="1">
    <location>
        <begin position="492"/>
        <end position="506"/>
    </location>
</feature>
<feature type="compositionally biased region" description="Basic residues" evidence="1">
    <location>
        <begin position="31"/>
        <end position="40"/>
    </location>
</feature>
<feature type="compositionally biased region" description="Basic and acidic residues" evidence="1">
    <location>
        <begin position="611"/>
        <end position="621"/>
    </location>
</feature>
<evidence type="ECO:0000256" key="1">
    <source>
        <dbReference type="SAM" id="MobiDB-lite"/>
    </source>
</evidence>
<evidence type="ECO:0000313" key="2">
    <source>
        <dbReference type="EMBL" id="CCD15659.1"/>
    </source>
</evidence>
<keyword evidence="3" id="KW-1185">Reference proteome</keyword>
<name>F9WEF2_TRYCI</name>
<protein>
    <submittedName>
        <fullName evidence="2">WGS project CAEQ00000000 data, annotated contig 258</fullName>
    </submittedName>
</protein>
<feature type="region of interest" description="Disordered" evidence="1">
    <location>
        <begin position="485"/>
        <end position="518"/>
    </location>
</feature>
<feature type="region of interest" description="Disordered" evidence="1">
    <location>
        <begin position="128"/>
        <end position="176"/>
    </location>
</feature>
<feature type="compositionally biased region" description="Basic and acidic residues" evidence="1">
    <location>
        <begin position="63"/>
        <end position="78"/>
    </location>
</feature>
<evidence type="ECO:0000313" key="3">
    <source>
        <dbReference type="Proteomes" id="UP000000702"/>
    </source>
</evidence>
<dbReference type="EMBL" id="CAEQ01002002">
    <property type="protein sequence ID" value="CCD15659.1"/>
    <property type="molecule type" value="Genomic_DNA"/>
</dbReference>
<reference evidence="2 3" key="2">
    <citation type="journal article" date="2012" name="Proc. Natl. Acad. Sci. U.S.A.">
        <title>Antigenic diversity is generated by distinct evolutionary mechanisms in African trypanosome species.</title>
        <authorList>
            <person name="Jackson A.P."/>
            <person name="Berry A."/>
            <person name="Aslett M."/>
            <person name="Allison H.C."/>
            <person name="Burton P."/>
            <person name="Vavrova-Anderson J."/>
            <person name="Brown R."/>
            <person name="Browne H."/>
            <person name="Corton N."/>
            <person name="Hauser H."/>
            <person name="Gamble J."/>
            <person name="Gilderthorp R."/>
            <person name="Marcello L."/>
            <person name="McQuillan J."/>
            <person name="Otto T.D."/>
            <person name="Quail M.A."/>
            <person name="Sanders M.J."/>
            <person name="van Tonder A."/>
            <person name="Ginger M.L."/>
            <person name="Field M.C."/>
            <person name="Barry J.D."/>
            <person name="Hertz-Fowler C."/>
            <person name="Berriman M."/>
        </authorList>
    </citation>
    <scope>NUCLEOTIDE SEQUENCE [LARGE SCALE GENOMIC DNA]</scope>
    <source>
        <strain evidence="2 3">IL3000</strain>
    </source>
</reference>
<feature type="region of interest" description="Disordered" evidence="1">
    <location>
        <begin position="29"/>
        <end position="116"/>
    </location>
</feature>
<reference evidence="3" key="1">
    <citation type="submission" date="2011-07" db="EMBL/GenBank/DDBJ databases">
        <title>Divergent evolution of antigenic variation in African trypanosomes.</title>
        <authorList>
            <person name="Jackson A.P."/>
            <person name="Berry A."/>
            <person name="Allison H.C."/>
            <person name="Burton P."/>
            <person name="Anderson J."/>
            <person name="Aslett M."/>
            <person name="Brown R."/>
            <person name="Corton N."/>
            <person name="Harris D."/>
            <person name="Hauser H."/>
            <person name="Gamble J."/>
            <person name="Gilderthorp R."/>
            <person name="McQuillan J."/>
            <person name="Quail M.A."/>
            <person name="Sanders M."/>
            <person name="Van Tonder A."/>
            <person name="Ginger M.L."/>
            <person name="Donelson J.E."/>
            <person name="Field M.C."/>
            <person name="Barry J.D."/>
            <person name="Berriman M."/>
            <person name="Hertz-Fowler C."/>
        </authorList>
    </citation>
    <scope>NUCLEOTIDE SEQUENCE [LARGE SCALE GENOMIC DNA]</scope>
    <source>
        <strain evidence="3">IL3000</strain>
    </source>
</reference>
<dbReference type="AlphaFoldDB" id="F9WEF2"/>
<gene>
    <name evidence="2" type="ORF">TCIL3000_0_06770</name>
</gene>
<feature type="compositionally biased region" description="Basic and acidic residues" evidence="1">
    <location>
        <begin position="507"/>
        <end position="517"/>
    </location>
</feature>
<proteinExistence type="predicted"/>
<organism evidence="2 3">
    <name type="scientific">Trypanosoma congolense (strain IL3000)</name>
    <dbReference type="NCBI Taxonomy" id="1068625"/>
    <lineage>
        <taxon>Eukaryota</taxon>
        <taxon>Discoba</taxon>
        <taxon>Euglenozoa</taxon>
        <taxon>Kinetoplastea</taxon>
        <taxon>Metakinetoplastina</taxon>
        <taxon>Trypanosomatida</taxon>
        <taxon>Trypanosomatidae</taxon>
        <taxon>Trypanosoma</taxon>
        <taxon>Nannomonas</taxon>
    </lineage>
</organism>